<protein>
    <submittedName>
        <fullName evidence="3">Uncharacterized protein</fullName>
    </submittedName>
</protein>
<dbReference type="AlphaFoldDB" id="A0AAU3GZZ2"/>
<accession>A0AAU3GZZ2</accession>
<gene>
    <name evidence="3" type="ORF">OG626_26145</name>
</gene>
<keyword evidence="2" id="KW-1133">Transmembrane helix</keyword>
<keyword evidence="2" id="KW-0472">Membrane</keyword>
<evidence type="ECO:0000256" key="1">
    <source>
        <dbReference type="SAM" id="MobiDB-lite"/>
    </source>
</evidence>
<organism evidence="3">
    <name type="scientific">Streptomyces sp. NBC_01401</name>
    <dbReference type="NCBI Taxonomy" id="2903854"/>
    <lineage>
        <taxon>Bacteria</taxon>
        <taxon>Bacillati</taxon>
        <taxon>Actinomycetota</taxon>
        <taxon>Actinomycetes</taxon>
        <taxon>Kitasatosporales</taxon>
        <taxon>Streptomycetaceae</taxon>
        <taxon>Streptomyces</taxon>
    </lineage>
</organism>
<keyword evidence="2" id="KW-0812">Transmembrane</keyword>
<reference evidence="3" key="1">
    <citation type="submission" date="2022-10" db="EMBL/GenBank/DDBJ databases">
        <title>The complete genomes of actinobacterial strains from the NBC collection.</title>
        <authorList>
            <person name="Joergensen T.S."/>
            <person name="Alvarez Arevalo M."/>
            <person name="Sterndorff E.B."/>
            <person name="Faurdal D."/>
            <person name="Vuksanovic O."/>
            <person name="Mourched A.-S."/>
            <person name="Charusanti P."/>
            <person name="Shaw S."/>
            <person name="Blin K."/>
            <person name="Weber T."/>
        </authorList>
    </citation>
    <scope>NUCLEOTIDE SEQUENCE</scope>
    <source>
        <strain evidence="3">NBC_01401</strain>
    </source>
</reference>
<evidence type="ECO:0000256" key="2">
    <source>
        <dbReference type="SAM" id="Phobius"/>
    </source>
</evidence>
<feature type="transmembrane region" description="Helical" evidence="2">
    <location>
        <begin position="27"/>
        <end position="49"/>
    </location>
</feature>
<dbReference type="EMBL" id="CP109535">
    <property type="protein sequence ID" value="WTY98121.1"/>
    <property type="molecule type" value="Genomic_DNA"/>
</dbReference>
<sequence>MSDSQRMEADAEAGDGTPGSGPRRRSLLARAGIIALVLAVPAGGLVWLFQDELFHPFGDARACDGSDAPLSGLLGPGGTSLPADASDVHYHTQNGRTEVSFLSGRIPDFLHRAGFVPDGTSPFDAEHDHRYAIGENETELPAGLCGPGARAPLVTYSGSAAEILVERSPFTADRFRAPARAIVTYNTP</sequence>
<proteinExistence type="predicted"/>
<evidence type="ECO:0000313" key="3">
    <source>
        <dbReference type="EMBL" id="WTY98121.1"/>
    </source>
</evidence>
<feature type="region of interest" description="Disordered" evidence="1">
    <location>
        <begin position="1"/>
        <end position="23"/>
    </location>
</feature>
<name>A0AAU3GZZ2_9ACTN</name>